<protein>
    <submittedName>
        <fullName evidence="2">Uncharacterized protein</fullName>
    </submittedName>
</protein>
<reference evidence="2 3" key="1">
    <citation type="submission" date="2020-02" db="EMBL/GenBank/DDBJ databases">
        <authorList>
            <person name="Ferguson B K."/>
        </authorList>
    </citation>
    <scope>NUCLEOTIDE SEQUENCE [LARGE SCALE GENOMIC DNA]</scope>
</reference>
<name>A0A6H5GMG9_9HEMI</name>
<dbReference type="EMBL" id="CADCXU010013518">
    <property type="protein sequence ID" value="CAB0003505.1"/>
    <property type="molecule type" value="Genomic_DNA"/>
</dbReference>
<accession>A0A6H5GMG9</accession>
<proteinExistence type="predicted"/>
<evidence type="ECO:0000313" key="3">
    <source>
        <dbReference type="Proteomes" id="UP000479000"/>
    </source>
</evidence>
<sequence>MFNNHPYNVKECLVGSPLLPSPPKPLLRRVLMAGSSFASPRTSLPEAMESPSSIRNSPSEKHLNNLQVPTS</sequence>
<dbReference type="Proteomes" id="UP000479000">
    <property type="component" value="Unassembled WGS sequence"/>
</dbReference>
<evidence type="ECO:0000256" key="1">
    <source>
        <dbReference type="SAM" id="MobiDB-lite"/>
    </source>
</evidence>
<feature type="non-terminal residue" evidence="2">
    <location>
        <position position="71"/>
    </location>
</feature>
<feature type="region of interest" description="Disordered" evidence="1">
    <location>
        <begin position="37"/>
        <end position="71"/>
    </location>
</feature>
<evidence type="ECO:0000313" key="2">
    <source>
        <dbReference type="EMBL" id="CAB0003505.1"/>
    </source>
</evidence>
<organism evidence="2 3">
    <name type="scientific">Nesidiocoris tenuis</name>
    <dbReference type="NCBI Taxonomy" id="355587"/>
    <lineage>
        <taxon>Eukaryota</taxon>
        <taxon>Metazoa</taxon>
        <taxon>Ecdysozoa</taxon>
        <taxon>Arthropoda</taxon>
        <taxon>Hexapoda</taxon>
        <taxon>Insecta</taxon>
        <taxon>Pterygota</taxon>
        <taxon>Neoptera</taxon>
        <taxon>Paraneoptera</taxon>
        <taxon>Hemiptera</taxon>
        <taxon>Heteroptera</taxon>
        <taxon>Panheteroptera</taxon>
        <taxon>Cimicomorpha</taxon>
        <taxon>Miridae</taxon>
        <taxon>Dicyphina</taxon>
        <taxon>Nesidiocoris</taxon>
    </lineage>
</organism>
<keyword evidence="3" id="KW-1185">Reference proteome</keyword>
<gene>
    <name evidence="2" type="ORF">NTEN_LOCUS9028</name>
</gene>
<dbReference type="AlphaFoldDB" id="A0A6H5GMG9"/>